<evidence type="ECO:0000256" key="3">
    <source>
        <dbReference type="ARBA" id="ARBA00022771"/>
    </source>
</evidence>
<comment type="similarity">
    <text evidence="1">Belongs to the Elbow/Noc family.</text>
</comment>
<feature type="region of interest" description="Disordered" evidence="6">
    <location>
        <begin position="43"/>
        <end position="104"/>
    </location>
</feature>
<evidence type="ECO:0000256" key="5">
    <source>
        <dbReference type="PROSITE-ProRule" id="PRU00042"/>
    </source>
</evidence>
<name>A0A0R3PS96_ANGCS</name>
<feature type="compositionally biased region" description="Basic and acidic residues" evidence="6">
    <location>
        <begin position="47"/>
        <end position="76"/>
    </location>
</feature>
<dbReference type="OMA" id="MATMPHP"/>
<dbReference type="PANTHER" id="PTHR12522:SF4">
    <property type="entry name" value="ZINC FINGER PROTEIN ELBOW"/>
    <property type="match status" value="1"/>
</dbReference>
<dbReference type="InterPro" id="IPR051520">
    <property type="entry name" value="Elbow/Noc_ZnFinger"/>
</dbReference>
<evidence type="ECO:0000256" key="4">
    <source>
        <dbReference type="ARBA" id="ARBA00022833"/>
    </source>
</evidence>
<evidence type="ECO:0000256" key="2">
    <source>
        <dbReference type="ARBA" id="ARBA00022723"/>
    </source>
</evidence>
<keyword evidence="9" id="KW-1185">Reference proteome</keyword>
<dbReference type="WBParaSite" id="ACOC_0000848101-mRNA-1">
    <property type="protein sequence ID" value="ACOC_0000848101-mRNA-1"/>
    <property type="gene ID" value="ACOC_0000848101"/>
</dbReference>
<dbReference type="OrthoDB" id="5874052at2759"/>
<keyword evidence="3 5" id="KW-0863">Zinc-finger</keyword>
<accession>A0A0R3PS96</accession>
<feature type="region of interest" description="Disordered" evidence="6">
    <location>
        <begin position="258"/>
        <end position="290"/>
    </location>
</feature>
<feature type="compositionally biased region" description="Low complexity" evidence="6">
    <location>
        <begin position="91"/>
        <end position="100"/>
    </location>
</feature>
<protein>
    <submittedName>
        <fullName evidence="10">C2H2-type domain-containing protein</fullName>
    </submittedName>
</protein>
<dbReference type="PANTHER" id="PTHR12522">
    <property type="entry name" value="ZINC-FINGER PROTEIN NOLZ1-RELATED"/>
    <property type="match status" value="1"/>
</dbReference>
<dbReference type="GO" id="GO:0045892">
    <property type="term" value="P:negative regulation of DNA-templated transcription"/>
    <property type="evidence" value="ECO:0007669"/>
    <property type="project" value="TreeGrafter"/>
</dbReference>
<feature type="region of interest" description="Disordered" evidence="6">
    <location>
        <begin position="204"/>
        <end position="223"/>
    </location>
</feature>
<evidence type="ECO:0000313" key="10">
    <source>
        <dbReference type="WBParaSite" id="ACOC_0000848101-mRNA-1"/>
    </source>
</evidence>
<feature type="domain" description="C2H2-type" evidence="7">
    <location>
        <begin position="231"/>
        <end position="265"/>
    </location>
</feature>
<evidence type="ECO:0000256" key="6">
    <source>
        <dbReference type="SAM" id="MobiDB-lite"/>
    </source>
</evidence>
<evidence type="ECO:0000313" key="9">
    <source>
        <dbReference type="Proteomes" id="UP000267027"/>
    </source>
</evidence>
<gene>
    <name evidence="8" type="ORF">ACOC_LOCUS8482</name>
</gene>
<proteinExistence type="inferred from homology"/>
<reference evidence="10" key="1">
    <citation type="submission" date="2017-02" db="UniProtKB">
        <authorList>
            <consortium name="WormBaseParasite"/>
        </authorList>
    </citation>
    <scope>IDENTIFICATION</scope>
</reference>
<dbReference type="PROSITE" id="PS50157">
    <property type="entry name" value="ZINC_FINGER_C2H2_2"/>
    <property type="match status" value="1"/>
</dbReference>
<evidence type="ECO:0000259" key="7">
    <source>
        <dbReference type="PROSITE" id="PS50157"/>
    </source>
</evidence>
<keyword evidence="2" id="KW-0479">Metal-binding</keyword>
<dbReference type="GO" id="GO:0005634">
    <property type="term" value="C:nucleus"/>
    <property type="evidence" value="ECO:0007669"/>
    <property type="project" value="TreeGrafter"/>
</dbReference>
<keyword evidence="4" id="KW-0862">Zinc</keyword>
<evidence type="ECO:0000256" key="1">
    <source>
        <dbReference type="ARBA" id="ARBA00010144"/>
    </source>
</evidence>
<organism evidence="10">
    <name type="scientific">Angiostrongylus costaricensis</name>
    <name type="common">Nematode worm</name>
    <dbReference type="NCBI Taxonomy" id="334426"/>
    <lineage>
        <taxon>Eukaryota</taxon>
        <taxon>Metazoa</taxon>
        <taxon>Ecdysozoa</taxon>
        <taxon>Nematoda</taxon>
        <taxon>Chromadorea</taxon>
        <taxon>Rhabditida</taxon>
        <taxon>Rhabditina</taxon>
        <taxon>Rhabditomorpha</taxon>
        <taxon>Strongyloidea</taxon>
        <taxon>Metastrongylidae</taxon>
        <taxon>Angiostrongylus</taxon>
    </lineage>
</organism>
<sequence length="324" mass="35008">MIFLLTLSVHLRRLQHMKVTFFQVEAGKSPLAMLAKTCETIGLPDTPSKKSISEKKDDGTKKDAESPTERRKERSPRTTPATNGLRGEATSSSSTFSGLSKPPQTTFPPLGFSPTLPFPFPYAMMPYAIPFPSFAMPFTMARPPCPAMLLQRPCVTPGCTSCSPDMLSSFATHPLFSTYSSMPSVSSSPILPGSYQNFLISPTTVPSTSSSTTPSSSTGMSSKSTISQQKHICSWVESTGICGKQFVSADDLALHVKQFHTPSPPSSASSATADVSKTPQTRPNLPRYHPYSKPSQLPISPMMSFPSALQAMYAQRLMTGMPHP</sequence>
<dbReference type="InterPro" id="IPR013087">
    <property type="entry name" value="Znf_C2H2_type"/>
</dbReference>
<reference evidence="8 9" key="2">
    <citation type="submission" date="2018-11" db="EMBL/GenBank/DDBJ databases">
        <authorList>
            <consortium name="Pathogen Informatics"/>
        </authorList>
    </citation>
    <scope>NUCLEOTIDE SEQUENCE [LARGE SCALE GENOMIC DNA]</scope>
    <source>
        <strain evidence="8 9">Costa Rica</strain>
    </source>
</reference>
<dbReference type="GO" id="GO:0008270">
    <property type="term" value="F:zinc ion binding"/>
    <property type="evidence" value="ECO:0007669"/>
    <property type="project" value="UniProtKB-KW"/>
</dbReference>
<dbReference type="Proteomes" id="UP000267027">
    <property type="component" value="Unassembled WGS sequence"/>
</dbReference>
<evidence type="ECO:0000313" key="8">
    <source>
        <dbReference type="EMBL" id="VDM60067.1"/>
    </source>
</evidence>
<dbReference type="EMBL" id="UYYA01004162">
    <property type="protein sequence ID" value="VDM60067.1"/>
    <property type="molecule type" value="Genomic_DNA"/>
</dbReference>
<dbReference type="AlphaFoldDB" id="A0A0R3PS96"/>